<dbReference type="OrthoDB" id="2953893at2759"/>
<accession>A0A409WZU2</accession>
<dbReference type="InParanoid" id="A0A409WZU2"/>
<keyword evidence="1" id="KW-0812">Transmembrane</keyword>
<dbReference type="EMBL" id="NHYD01002942">
    <property type="protein sequence ID" value="PPQ83992.1"/>
    <property type="molecule type" value="Genomic_DNA"/>
</dbReference>
<dbReference type="PANTHER" id="PTHR40465">
    <property type="entry name" value="CHROMOSOME 1, WHOLE GENOME SHOTGUN SEQUENCE"/>
    <property type="match status" value="1"/>
</dbReference>
<comment type="caution">
    <text evidence="3">The sequence shown here is derived from an EMBL/GenBank/DDBJ whole genome shotgun (WGS) entry which is preliminary data.</text>
</comment>
<feature type="transmembrane region" description="Helical" evidence="1">
    <location>
        <begin position="114"/>
        <end position="133"/>
    </location>
</feature>
<dbReference type="Proteomes" id="UP000283269">
    <property type="component" value="Unassembled WGS sequence"/>
</dbReference>
<evidence type="ECO:0000313" key="3">
    <source>
        <dbReference type="EMBL" id="PPQ83992.1"/>
    </source>
</evidence>
<feature type="transmembrane region" description="Helical" evidence="1">
    <location>
        <begin position="46"/>
        <end position="66"/>
    </location>
</feature>
<dbReference type="PANTHER" id="PTHR40465:SF1">
    <property type="entry name" value="DUF6534 DOMAIN-CONTAINING PROTEIN"/>
    <property type="match status" value="1"/>
</dbReference>
<organism evidence="3 4">
    <name type="scientific">Psilocybe cyanescens</name>
    <dbReference type="NCBI Taxonomy" id="93625"/>
    <lineage>
        <taxon>Eukaryota</taxon>
        <taxon>Fungi</taxon>
        <taxon>Dikarya</taxon>
        <taxon>Basidiomycota</taxon>
        <taxon>Agaricomycotina</taxon>
        <taxon>Agaricomycetes</taxon>
        <taxon>Agaricomycetidae</taxon>
        <taxon>Agaricales</taxon>
        <taxon>Agaricineae</taxon>
        <taxon>Strophariaceae</taxon>
        <taxon>Psilocybe</taxon>
    </lineage>
</organism>
<protein>
    <recommendedName>
        <fullName evidence="2">DUF6534 domain-containing protein</fullName>
    </recommendedName>
</protein>
<dbReference type="Pfam" id="PF20152">
    <property type="entry name" value="DUF6534"/>
    <property type="match status" value="1"/>
</dbReference>
<feature type="transmembrane region" description="Helical" evidence="1">
    <location>
        <begin position="86"/>
        <end position="102"/>
    </location>
</feature>
<feature type="domain" description="DUF6534" evidence="2">
    <location>
        <begin position="161"/>
        <end position="250"/>
    </location>
</feature>
<evidence type="ECO:0000256" key="1">
    <source>
        <dbReference type="SAM" id="Phobius"/>
    </source>
</evidence>
<keyword evidence="1" id="KW-0472">Membrane</keyword>
<reference evidence="3 4" key="1">
    <citation type="journal article" date="2018" name="Evol. Lett.">
        <title>Horizontal gene cluster transfer increased hallucinogenic mushroom diversity.</title>
        <authorList>
            <person name="Reynolds H.T."/>
            <person name="Vijayakumar V."/>
            <person name="Gluck-Thaler E."/>
            <person name="Korotkin H.B."/>
            <person name="Matheny P.B."/>
            <person name="Slot J.C."/>
        </authorList>
    </citation>
    <scope>NUCLEOTIDE SEQUENCE [LARGE SCALE GENOMIC DNA]</scope>
    <source>
        <strain evidence="3 4">2631</strain>
    </source>
</reference>
<evidence type="ECO:0000259" key="2">
    <source>
        <dbReference type="Pfam" id="PF20152"/>
    </source>
</evidence>
<feature type="non-terminal residue" evidence="3">
    <location>
        <position position="1"/>
    </location>
</feature>
<evidence type="ECO:0000313" key="4">
    <source>
        <dbReference type="Proteomes" id="UP000283269"/>
    </source>
</evidence>
<dbReference type="InterPro" id="IPR045339">
    <property type="entry name" value="DUF6534"/>
</dbReference>
<feature type="transmembrane region" description="Helical" evidence="1">
    <location>
        <begin position="225"/>
        <end position="246"/>
    </location>
</feature>
<feature type="transmembrane region" description="Helical" evidence="1">
    <location>
        <begin position="153"/>
        <end position="174"/>
    </location>
</feature>
<sequence length="285" mass="31791">PQIGDDNRYFQLLATLLNSGAYGVLTAQAFLYHLAFSAKDSVRLRAIVYGIYTLETIQTVMVGRTVFNIHVLGFLDPQSTDEVRDLWFSVPIIGGLVQAFYARRILILGQFIPHYRLVAGAVLVLASTIVTSVELVQVRFWSRVWGRKTRLPFLIWNASGATCDLTIACSMTYMSSKLSHTKPEYKKTRVLVQKLIRLTVETGVLTAFVALLNIILVVAPTDHPQYYQITSALLSKMYANTIMVILNSRMSFIGVSKWDTGQEGVLAAGLIFASAERPDLTFEES</sequence>
<name>A0A409WZU2_PSICY</name>
<keyword evidence="1" id="KW-1133">Transmembrane helix</keyword>
<dbReference type="AlphaFoldDB" id="A0A409WZU2"/>
<proteinExistence type="predicted"/>
<keyword evidence="4" id="KW-1185">Reference proteome</keyword>
<feature type="transmembrane region" description="Helical" evidence="1">
    <location>
        <begin position="195"/>
        <end position="219"/>
    </location>
</feature>
<gene>
    <name evidence="3" type="ORF">CVT25_000538</name>
</gene>
<feature type="transmembrane region" description="Helical" evidence="1">
    <location>
        <begin position="12"/>
        <end position="34"/>
    </location>
</feature>